<protein>
    <submittedName>
        <fullName evidence="1">Uncharacterized protein</fullName>
    </submittedName>
</protein>
<evidence type="ECO:0000313" key="1">
    <source>
        <dbReference type="EMBL" id="MFB9208896.1"/>
    </source>
</evidence>
<reference evidence="1 2" key="1">
    <citation type="submission" date="2024-09" db="EMBL/GenBank/DDBJ databases">
        <authorList>
            <person name="Sun Q."/>
            <person name="Mori K."/>
        </authorList>
    </citation>
    <scope>NUCLEOTIDE SEQUENCE [LARGE SCALE GENOMIC DNA]</scope>
    <source>
        <strain evidence="1 2">CCM 3426</strain>
    </source>
</reference>
<proteinExistence type="predicted"/>
<gene>
    <name evidence="1" type="ORF">ACFFV7_47470</name>
</gene>
<organism evidence="1 2">
    <name type="scientific">Nonomuraea spiralis</name>
    <dbReference type="NCBI Taxonomy" id="46182"/>
    <lineage>
        <taxon>Bacteria</taxon>
        <taxon>Bacillati</taxon>
        <taxon>Actinomycetota</taxon>
        <taxon>Actinomycetes</taxon>
        <taxon>Streptosporangiales</taxon>
        <taxon>Streptosporangiaceae</taxon>
        <taxon>Nonomuraea</taxon>
    </lineage>
</organism>
<comment type="caution">
    <text evidence="1">The sequence shown here is derived from an EMBL/GenBank/DDBJ whole genome shotgun (WGS) entry which is preliminary data.</text>
</comment>
<name>A0ABV5IWF1_9ACTN</name>
<keyword evidence="2" id="KW-1185">Reference proteome</keyword>
<dbReference type="RefSeq" id="WP_189654107.1">
    <property type="nucleotide sequence ID" value="NZ_BMRC01000057.1"/>
</dbReference>
<dbReference type="Proteomes" id="UP001589647">
    <property type="component" value="Unassembled WGS sequence"/>
</dbReference>
<sequence length="45" mass="4473">MTSSSSSTSVGSWCGPGAIAPGSAGPVVSKSVNAGVRVFLYGYHR</sequence>
<evidence type="ECO:0000313" key="2">
    <source>
        <dbReference type="Proteomes" id="UP001589647"/>
    </source>
</evidence>
<dbReference type="EMBL" id="JBHMEI010000089">
    <property type="protein sequence ID" value="MFB9208896.1"/>
    <property type="molecule type" value="Genomic_DNA"/>
</dbReference>
<accession>A0ABV5IWF1</accession>